<accession>A0A5J6FDF0</accession>
<name>A0A5J6FDF0_9ACTN</name>
<dbReference type="RefSeq" id="WP_150489398.1">
    <property type="nucleotide sequence ID" value="NZ_BMUV01000040.1"/>
</dbReference>
<proteinExistence type="predicted"/>
<protein>
    <submittedName>
        <fullName evidence="2">DUF397 domain-containing protein</fullName>
    </submittedName>
</protein>
<evidence type="ECO:0000313" key="2">
    <source>
        <dbReference type="EMBL" id="QEU74103.1"/>
    </source>
</evidence>
<organism evidence="2 3">
    <name type="scientific">Streptomyces nitrosporeus</name>
    <dbReference type="NCBI Taxonomy" id="28894"/>
    <lineage>
        <taxon>Bacteria</taxon>
        <taxon>Bacillati</taxon>
        <taxon>Actinomycetota</taxon>
        <taxon>Actinomycetes</taxon>
        <taxon>Kitasatosporales</taxon>
        <taxon>Streptomycetaceae</taxon>
        <taxon>Streptomyces</taxon>
    </lineage>
</organism>
<reference evidence="2 3" key="1">
    <citation type="submission" date="2017-09" db="EMBL/GenBank/DDBJ databases">
        <authorList>
            <person name="Lee N."/>
            <person name="Cho B.-K."/>
        </authorList>
    </citation>
    <scope>NUCLEOTIDE SEQUENCE [LARGE SCALE GENOMIC DNA]</scope>
    <source>
        <strain evidence="2 3">ATCC 12769</strain>
    </source>
</reference>
<dbReference type="KEGG" id="snk:CP967_20760"/>
<gene>
    <name evidence="2" type="ORF">CP967_20760</name>
</gene>
<dbReference type="Pfam" id="PF04149">
    <property type="entry name" value="DUF397"/>
    <property type="match status" value="1"/>
</dbReference>
<dbReference type="AlphaFoldDB" id="A0A5J6FDF0"/>
<sequence length="68" mass="7176">MIRKLSGGDGPELKWVKSSYSSNDGPACVEVAEVGSAVKVRDSKNLTGPRLGFGADAWSDFLVYAADV</sequence>
<evidence type="ECO:0000259" key="1">
    <source>
        <dbReference type="Pfam" id="PF04149"/>
    </source>
</evidence>
<dbReference type="EMBL" id="CP023702">
    <property type="protein sequence ID" value="QEU74103.1"/>
    <property type="molecule type" value="Genomic_DNA"/>
</dbReference>
<keyword evidence="3" id="KW-1185">Reference proteome</keyword>
<dbReference type="InterPro" id="IPR007278">
    <property type="entry name" value="DUF397"/>
</dbReference>
<dbReference type="Proteomes" id="UP000326178">
    <property type="component" value="Chromosome"/>
</dbReference>
<feature type="domain" description="DUF397" evidence="1">
    <location>
        <begin position="13"/>
        <end position="62"/>
    </location>
</feature>
<dbReference type="OrthoDB" id="4562195at2"/>
<evidence type="ECO:0000313" key="3">
    <source>
        <dbReference type="Proteomes" id="UP000326178"/>
    </source>
</evidence>